<organism evidence="2 3">
    <name type="scientific">Aspergillus aculeatus (strain ATCC 16872 / CBS 172.66 / WB 5094)</name>
    <dbReference type="NCBI Taxonomy" id="690307"/>
    <lineage>
        <taxon>Eukaryota</taxon>
        <taxon>Fungi</taxon>
        <taxon>Dikarya</taxon>
        <taxon>Ascomycota</taxon>
        <taxon>Pezizomycotina</taxon>
        <taxon>Eurotiomycetes</taxon>
        <taxon>Eurotiomycetidae</taxon>
        <taxon>Eurotiales</taxon>
        <taxon>Aspergillaceae</taxon>
        <taxon>Aspergillus</taxon>
        <taxon>Aspergillus subgen. Circumdati</taxon>
    </lineage>
</organism>
<accession>A0A1L9WL78</accession>
<dbReference type="VEuPathDB" id="FungiDB:ASPACDRAFT_1890745"/>
<dbReference type="GeneID" id="30972399"/>
<evidence type="ECO:0000313" key="3">
    <source>
        <dbReference type="Proteomes" id="UP000184546"/>
    </source>
</evidence>
<feature type="non-terminal residue" evidence="2">
    <location>
        <position position="1"/>
    </location>
</feature>
<dbReference type="Proteomes" id="UP000184546">
    <property type="component" value="Unassembled WGS sequence"/>
</dbReference>
<gene>
    <name evidence="2" type="ORF">ASPACDRAFT_1890745</name>
</gene>
<evidence type="ECO:0000313" key="2">
    <source>
        <dbReference type="EMBL" id="OJJ96901.1"/>
    </source>
</evidence>
<dbReference type="EMBL" id="KV878984">
    <property type="protein sequence ID" value="OJJ96901.1"/>
    <property type="molecule type" value="Genomic_DNA"/>
</dbReference>
<sequence length="173" mass="19569">SNFLSLSLPLVLRFVHKHHPPQPKPRNSRTQPSNHDPQNPPPRHSHPPGHLRPGHRVQRHHLHRGRRLRPQLRLLGLPLPGGGRVADDGGADDGAVPVRGRGRVRRRHRLVQPQRPGLRAAHLRLPGQQLLQRLRPAVGRHRVQQHPVDQLVRARLQRPVPVGGWDAESVICL</sequence>
<feature type="compositionally biased region" description="Polar residues" evidence="1">
    <location>
        <begin position="28"/>
        <end position="37"/>
    </location>
</feature>
<proteinExistence type="predicted"/>
<reference evidence="3" key="1">
    <citation type="journal article" date="2017" name="Genome Biol.">
        <title>Comparative genomics reveals high biological diversity and specific adaptations in the industrially and medically important fungal genus Aspergillus.</title>
        <authorList>
            <person name="de Vries R.P."/>
            <person name="Riley R."/>
            <person name="Wiebenga A."/>
            <person name="Aguilar-Osorio G."/>
            <person name="Amillis S."/>
            <person name="Uchima C.A."/>
            <person name="Anderluh G."/>
            <person name="Asadollahi M."/>
            <person name="Askin M."/>
            <person name="Barry K."/>
            <person name="Battaglia E."/>
            <person name="Bayram O."/>
            <person name="Benocci T."/>
            <person name="Braus-Stromeyer S.A."/>
            <person name="Caldana C."/>
            <person name="Canovas D."/>
            <person name="Cerqueira G.C."/>
            <person name="Chen F."/>
            <person name="Chen W."/>
            <person name="Choi C."/>
            <person name="Clum A."/>
            <person name="Dos Santos R.A."/>
            <person name="Damasio A.R."/>
            <person name="Diallinas G."/>
            <person name="Emri T."/>
            <person name="Fekete E."/>
            <person name="Flipphi M."/>
            <person name="Freyberg S."/>
            <person name="Gallo A."/>
            <person name="Gournas C."/>
            <person name="Habgood R."/>
            <person name="Hainaut M."/>
            <person name="Harispe M.L."/>
            <person name="Henrissat B."/>
            <person name="Hilden K.S."/>
            <person name="Hope R."/>
            <person name="Hossain A."/>
            <person name="Karabika E."/>
            <person name="Karaffa L."/>
            <person name="Karanyi Z."/>
            <person name="Krasevec N."/>
            <person name="Kuo A."/>
            <person name="Kusch H."/>
            <person name="LaButti K."/>
            <person name="Lagendijk E.L."/>
            <person name="Lapidus A."/>
            <person name="Levasseur A."/>
            <person name="Lindquist E."/>
            <person name="Lipzen A."/>
            <person name="Logrieco A.F."/>
            <person name="MacCabe A."/>
            <person name="Maekelae M.R."/>
            <person name="Malavazi I."/>
            <person name="Melin P."/>
            <person name="Meyer V."/>
            <person name="Mielnichuk N."/>
            <person name="Miskei M."/>
            <person name="Molnar A.P."/>
            <person name="Mule G."/>
            <person name="Ngan C.Y."/>
            <person name="Orejas M."/>
            <person name="Orosz E."/>
            <person name="Ouedraogo J.P."/>
            <person name="Overkamp K.M."/>
            <person name="Park H.-S."/>
            <person name="Perrone G."/>
            <person name="Piumi F."/>
            <person name="Punt P.J."/>
            <person name="Ram A.F."/>
            <person name="Ramon A."/>
            <person name="Rauscher S."/>
            <person name="Record E."/>
            <person name="Riano-Pachon D.M."/>
            <person name="Robert V."/>
            <person name="Roehrig J."/>
            <person name="Ruller R."/>
            <person name="Salamov A."/>
            <person name="Salih N.S."/>
            <person name="Samson R.A."/>
            <person name="Sandor E."/>
            <person name="Sanguinetti M."/>
            <person name="Schuetze T."/>
            <person name="Sepcic K."/>
            <person name="Shelest E."/>
            <person name="Sherlock G."/>
            <person name="Sophianopoulou V."/>
            <person name="Squina F.M."/>
            <person name="Sun H."/>
            <person name="Susca A."/>
            <person name="Todd R.B."/>
            <person name="Tsang A."/>
            <person name="Unkles S.E."/>
            <person name="van de Wiele N."/>
            <person name="van Rossen-Uffink D."/>
            <person name="Oliveira J.V."/>
            <person name="Vesth T.C."/>
            <person name="Visser J."/>
            <person name="Yu J.-H."/>
            <person name="Zhou M."/>
            <person name="Andersen M.R."/>
            <person name="Archer D.B."/>
            <person name="Baker S.E."/>
            <person name="Benoit I."/>
            <person name="Brakhage A.A."/>
            <person name="Braus G.H."/>
            <person name="Fischer R."/>
            <person name="Frisvad J.C."/>
            <person name="Goldman G.H."/>
            <person name="Houbraken J."/>
            <person name="Oakley B."/>
            <person name="Pocsi I."/>
            <person name="Scazzocchio C."/>
            <person name="Seiboth B."/>
            <person name="vanKuyk P.A."/>
            <person name="Wortman J."/>
            <person name="Dyer P.S."/>
            <person name="Grigoriev I.V."/>
        </authorList>
    </citation>
    <scope>NUCLEOTIDE SEQUENCE [LARGE SCALE GENOMIC DNA]</scope>
    <source>
        <strain evidence="3">ATCC 16872 / CBS 172.66 / WB 5094</strain>
    </source>
</reference>
<keyword evidence="3" id="KW-1185">Reference proteome</keyword>
<feature type="region of interest" description="Disordered" evidence="1">
    <location>
        <begin position="17"/>
        <end position="72"/>
    </location>
</feature>
<feature type="compositionally biased region" description="Basic residues" evidence="1">
    <location>
        <begin position="43"/>
        <end position="70"/>
    </location>
</feature>
<evidence type="ECO:0000256" key="1">
    <source>
        <dbReference type="SAM" id="MobiDB-lite"/>
    </source>
</evidence>
<protein>
    <submittedName>
        <fullName evidence="2">Uncharacterized protein</fullName>
    </submittedName>
</protein>
<dbReference type="RefSeq" id="XP_020053241.1">
    <property type="nucleotide sequence ID" value="XM_020198585.1"/>
</dbReference>
<name>A0A1L9WL78_ASPA1</name>
<dbReference type="AlphaFoldDB" id="A0A1L9WL78"/>